<evidence type="ECO:0008006" key="11">
    <source>
        <dbReference type="Google" id="ProtNLM"/>
    </source>
</evidence>
<dbReference type="CDD" id="cd00338">
    <property type="entry name" value="Ser_Recombinase"/>
    <property type="match status" value="1"/>
</dbReference>
<dbReference type="PROSITE" id="PS51736">
    <property type="entry name" value="RECOMBINASES_3"/>
    <property type="match status" value="1"/>
</dbReference>
<dbReference type="Proteomes" id="UP000078390">
    <property type="component" value="Unassembled WGS sequence"/>
</dbReference>
<gene>
    <name evidence="9" type="ORF">TDIS_1249</name>
</gene>
<evidence type="ECO:0000256" key="6">
    <source>
        <dbReference type="SAM" id="Coils"/>
    </source>
</evidence>
<accession>A0A179D3H7</accession>
<dbReference type="Pfam" id="PF13408">
    <property type="entry name" value="Zn_ribbon_recom"/>
    <property type="match status" value="1"/>
</dbReference>
<evidence type="ECO:0000256" key="1">
    <source>
        <dbReference type="ARBA" id="ARBA00022908"/>
    </source>
</evidence>
<feature type="domain" description="Recombinase" evidence="8">
    <location>
        <begin position="165"/>
        <end position="279"/>
    </location>
</feature>
<dbReference type="InterPro" id="IPR036162">
    <property type="entry name" value="Resolvase-like_N_sf"/>
</dbReference>
<dbReference type="PROSITE" id="PS00397">
    <property type="entry name" value="RECOMBINASES_1"/>
    <property type="match status" value="1"/>
</dbReference>
<evidence type="ECO:0000313" key="10">
    <source>
        <dbReference type="Proteomes" id="UP000078390"/>
    </source>
</evidence>
<dbReference type="GO" id="GO:0015074">
    <property type="term" value="P:DNA integration"/>
    <property type="evidence" value="ECO:0007669"/>
    <property type="project" value="UniProtKB-KW"/>
</dbReference>
<keyword evidence="2" id="KW-0238">DNA-binding</keyword>
<keyword evidence="3" id="KW-0233">DNA recombination</keyword>
<keyword evidence="1" id="KW-0229">DNA integration</keyword>
<proteinExistence type="predicted"/>
<dbReference type="SMART" id="SM00857">
    <property type="entry name" value="Resolvase"/>
    <property type="match status" value="1"/>
</dbReference>
<dbReference type="AlphaFoldDB" id="A0A179D3H7"/>
<evidence type="ECO:0000259" key="7">
    <source>
        <dbReference type="PROSITE" id="PS51736"/>
    </source>
</evidence>
<evidence type="ECO:0000313" key="9">
    <source>
        <dbReference type="EMBL" id="OAQ20634.1"/>
    </source>
</evidence>
<evidence type="ECO:0000256" key="5">
    <source>
        <dbReference type="PROSITE-ProRule" id="PRU10137"/>
    </source>
</evidence>
<dbReference type="PATRIC" id="fig|999894.6.peg.1246"/>
<feature type="active site" description="O-(5'-phospho-DNA)-serine intermediate" evidence="4 5">
    <location>
        <position position="18"/>
    </location>
</feature>
<dbReference type="GO" id="GO:0000150">
    <property type="term" value="F:DNA strand exchange activity"/>
    <property type="evidence" value="ECO:0007669"/>
    <property type="project" value="InterPro"/>
</dbReference>
<reference evidence="9 10" key="1">
    <citation type="submission" date="2016-04" db="EMBL/GenBank/DDBJ databases">
        <title>Genome analysis of Thermosulfurimonas dismutans, the first thermophilic sulfur-disproportionating bacterium of the phylum Thermodesulfobacteria.</title>
        <authorList>
            <person name="Mardanov A.V."/>
            <person name="Beletsky A.V."/>
            <person name="Kadnikov V.V."/>
            <person name="Slobodkin A.I."/>
            <person name="Ravin N.V."/>
        </authorList>
    </citation>
    <scope>NUCLEOTIDE SEQUENCE [LARGE SCALE GENOMIC DNA]</scope>
    <source>
        <strain evidence="9 10">S95</strain>
    </source>
</reference>
<dbReference type="PANTHER" id="PTHR30461">
    <property type="entry name" value="DNA-INVERTASE FROM LAMBDOID PROPHAGE"/>
    <property type="match status" value="1"/>
</dbReference>
<dbReference type="PROSITE" id="PS51737">
    <property type="entry name" value="RECOMBINASE_DNA_BIND"/>
    <property type="match status" value="1"/>
</dbReference>
<dbReference type="GO" id="GO:0003677">
    <property type="term" value="F:DNA binding"/>
    <property type="evidence" value="ECO:0007669"/>
    <property type="project" value="UniProtKB-KW"/>
</dbReference>
<evidence type="ECO:0000256" key="2">
    <source>
        <dbReference type="ARBA" id="ARBA00023125"/>
    </source>
</evidence>
<dbReference type="InterPro" id="IPR006119">
    <property type="entry name" value="Resolv_N"/>
</dbReference>
<dbReference type="InterPro" id="IPR025827">
    <property type="entry name" value="Zn_ribbon_recom_dom"/>
</dbReference>
<keyword evidence="6" id="KW-0175">Coiled coil</keyword>
<sequence length="535" mass="61628">MKQIKDNERRCGLYVRVSTVGQAEEGESLDEQEQKLKAFCEFKGWKNYKVYREEGRSAKDTNRPALQRLLSDIEKGLINTVIVKKIDRLSRSILDFEQMFKFFEEKGVDLISLNENFDTSTAIGRSVIRIILVFAQLEREQTAERTIDIMKYRAQKGLWNGGYPPLGYDVKDGVLVPNSEEAEVVREIFETYLNTGSLSETAKILNSKGYRTKKWVTRQGKVMGGARFNKNNLSRLLRDPVYIGKIKYGGEIYEGRHPGIVDEEVFYYVQEMLDQNRASNTGFRAGTEKFLLKGLVYCGHCGCAMAPSFAYSKGRKYYYYRCLVNNDPSKGKCPIGAVNAKALEDLIVKELQFLAESPEFVDEVVEEAIREEREEGERLKKKKQALAKRLQEVEGSARKMMNLLEGLEETDPRFAFILQKLKELGEERDGLKKEIELLEFKINEVENNYLNAESLKANFRYFKEVFEHLTPEEKYDLLHLLIKRIIYYGKEVRDGQEATKIKLELWDIGPISSGESFAERIIWLPGQDSNLQPTG</sequence>
<comment type="caution">
    <text evidence="9">The sequence shown here is derived from an EMBL/GenBank/DDBJ whole genome shotgun (WGS) entry which is preliminary data.</text>
</comment>
<organism evidence="9 10">
    <name type="scientific">Thermosulfurimonas dismutans</name>
    <dbReference type="NCBI Taxonomy" id="999894"/>
    <lineage>
        <taxon>Bacteria</taxon>
        <taxon>Pseudomonadati</taxon>
        <taxon>Thermodesulfobacteriota</taxon>
        <taxon>Thermodesulfobacteria</taxon>
        <taxon>Thermodesulfobacteriales</taxon>
        <taxon>Thermodesulfobacteriaceae</taxon>
        <taxon>Thermosulfurimonas</taxon>
    </lineage>
</organism>
<dbReference type="Gene3D" id="3.40.50.1390">
    <property type="entry name" value="Resolvase, N-terminal catalytic domain"/>
    <property type="match status" value="1"/>
</dbReference>
<evidence type="ECO:0000256" key="4">
    <source>
        <dbReference type="PIRSR" id="PIRSR606118-50"/>
    </source>
</evidence>
<dbReference type="EMBL" id="LWLG01000008">
    <property type="protein sequence ID" value="OAQ20634.1"/>
    <property type="molecule type" value="Genomic_DNA"/>
</dbReference>
<dbReference type="RefSeq" id="WP_068670417.1">
    <property type="nucleotide sequence ID" value="NZ_LWLG01000008.1"/>
</dbReference>
<evidence type="ECO:0000256" key="3">
    <source>
        <dbReference type="ARBA" id="ARBA00023172"/>
    </source>
</evidence>
<protein>
    <recommendedName>
        <fullName evidence="11">Recombinase family protein</fullName>
    </recommendedName>
</protein>
<dbReference type="Gene3D" id="3.90.1750.20">
    <property type="entry name" value="Putative Large Serine Recombinase, Chain B, Domain 2"/>
    <property type="match status" value="1"/>
</dbReference>
<name>A0A179D3H7_9BACT</name>
<evidence type="ECO:0000259" key="8">
    <source>
        <dbReference type="PROSITE" id="PS51737"/>
    </source>
</evidence>
<dbReference type="InterPro" id="IPR038109">
    <property type="entry name" value="DNA_bind_recomb_sf"/>
</dbReference>
<dbReference type="STRING" id="999894.TDIS_1249"/>
<dbReference type="InterPro" id="IPR011109">
    <property type="entry name" value="DNA_bind_recombinase_dom"/>
</dbReference>
<dbReference type="InterPro" id="IPR006118">
    <property type="entry name" value="Recombinase_CS"/>
</dbReference>
<dbReference type="Pfam" id="PF07508">
    <property type="entry name" value="Recombinase"/>
    <property type="match status" value="1"/>
</dbReference>
<dbReference type="SUPFAM" id="SSF53041">
    <property type="entry name" value="Resolvase-like"/>
    <property type="match status" value="1"/>
</dbReference>
<feature type="domain" description="Resolvase/invertase-type recombinase catalytic" evidence="7">
    <location>
        <begin position="10"/>
        <end position="157"/>
    </location>
</feature>
<dbReference type="OrthoDB" id="9791494at2"/>
<dbReference type="PANTHER" id="PTHR30461:SF23">
    <property type="entry name" value="DNA RECOMBINASE-RELATED"/>
    <property type="match status" value="1"/>
</dbReference>
<feature type="coiled-coil region" evidence="6">
    <location>
        <begin position="369"/>
        <end position="455"/>
    </location>
</feature>
<keyword evidence="10" id="KW-1185">Reference proteome</keyword>
<dbReference type="Pfam" id="PF00239">
    <property type="entry name" value="Resolvase"/>
    <property type="match status" value="1"/>
</dbReference>
<dbReference type="InterPro" id="IPR050639">
    <property type="entry name" value="SSR_resolvase"/>
</dbReference>